<dbReference type="GO" id="GO:0050126">
    <property type="term" value="F:N-carbamoylputrescine amidase activity"/>
    <property type="evidence" value="ECO:0007669"/>
    <property type="project" value="TreeGrafter"/>
</dbReference>
<dbReference type="EMBL" id="BJXU01000075">
    <property type="protein sequence ID" value="GEN24089.1"/>
    <property type="molecule type" value="Genomic_DNA"/>
</dbReference>
<evidence type="ECO:0000313" key="5">
    <source>
        <dbReference type="Proteomes" id="UP000184123"/>
    </source>
</evidence>
<dbReference type="EMBL" id="FRCA01000008">
    <property type="protein sequence ID" value="SHM41008.1"/>
    <property type="molecule type" value="Genomic_DNA"/>
</dbReference>
<organism evidence="4 5">
    <name type="scientific">Halomonas cupida</name>
    <dbReference type="NCBI Taxonomy" id="44933"/>
    <lineage>
        <taxon>Bacteria</taxon>
        <taxon>Pseudomonadati</taxon>
        <taxon>Pseudomonadota</taxon>
        <taxon>Gammaproteobacteria</taxon>
        <taxon>Oceanospirillales</taxon>
        <taxon>Halomonadaceae</taxon>
        <taxon>Halomonas</taxon>
    </lineage>
</organism>
<sequence length="248" mass="26827">MRIAAAQFHPAKGSIDDNLARHLSLLKVAVQEGTDLVIFPELSLTGYEPALAAELAISADDPRIARLQKVADENRLTIICGAPLRNSSPRPLISSLVLQPGQKALIYSKVHLHHSEGEHFIAGHKHCIFPLGSVRAGVAICADTQHEHHAAQQKTAGADLYLVSSMMTAGGYEHDTGQLERWARRYEMPVAMANFHGESGGRRAVGGSSVWDRRGKLLARAPEDRDALAIAELSASGSRGWSRALPRV</sequence>
<dbReference type="Proteomes" id="UP000321726">
    <property type="component" value="Unassembled WGS sequence"/>
</dbReference>
<keyword evidence="1 4" id="KW-0378">Hydrolase</keyword>
<dbReference type="PANTHER" id="PTHR43674:SF2">
    <property type="entry name" value="BETA-UREIDOPROPIONASE"/>
    <property type="match status" value="1"/>
</dbReference>
<dbReference type="OrthoDB" id="9760188at2"/>
<dbReference type="InterPro" id="IPR050345">
    <property type="entry name" value="Aliph_Amidase/BUP"/>
</dbReference>
<dbReference type="AlphaFoldDB" id="A0A1M7IK68"/>
<evidence type="ECO:0000313" key="4">
    <source>
        <dbReference type="EMBL" id="SHM41008.1"/>
    </source>
</evidence>
<dbReference type="CDD" id="cd07197">
    <property type="entry name" value="nitrilase"/>
    <property type="match status" value="1"/>
</dbReference>
<proteinExistence type="predicted"/>
<dbReference type="PROSITE" id="PS50263">
    <property type="entry name" value="CN_HYDROLASE"/>
    <property type="match status" value="1"/>
</dbReference>
<dbReference type="STRING" id="44933.SAMN05660971_02881"/>
<dbReference type="Pfam" id="PF00795">
    <property type="entry name" value="CN_hydrolase"/>
    <property type="match status" value="1"/>
</dbReference>
<dbReference type="GO" id="GO:0033388">
    <property type="term" value="P:putrescine biosynthetic process from arginine"/>
    <property type="evidence" value="ECO:0007669"/>
    <property type="project" value="TreeGrafter"/>
</dbReference>
<evidence type="ECO:0000313" key="6">
    <source>
        <dbReference type="Proteomes" id="UP000321726"/>
    </source>
</evidence>
<reference evidence="4 5" key="1">
    <citation type="submission" date="2016-11" db="EMBL/GenBank/DDBJ databases">
        <authorList>
            <person name="Jaros S."/>
            <person name="Januszkiewicz K."/>
            <person name="Wedrychowicz H."/>
        </authorList>
    </citation>
    <scope>NUCLEOTIDE SEQUENCE [LARGE SCALE GENOMIC DNA]</scope>
    <source>
        <strain evidence="4 5">DSM 4740</strain>
    </source>
</reference>
<dbReference type="Proteomes" id="UP000184123">
    <property type="component" value="Unassembled WGS sequence"/>
</dbReference>
<evidence type="ECO:0000256" key="1">
    <source>
        <dbReference type="ARBA" id="ARBA00022801"/>
    </source>
</evidence>
<dbReference type="PANTHER" id="PTHR43674">
    <property type="entry name" value="NITRILASE C965.09-RELATED"/>
    <property type="match status" value="1"/>
</dbReference>
<protein>
    <submittedName>
        <fullName evidence="3 4">Hydrolase</fullName>
    </submittedName>
</protein>
<reference evidence="3 6" key="2">
    <citation type="submission" date="2019-07" db="EMBL/GenBank/DDBJ databases">
        <title>Whole genome shotgun sequence of Halomonas cupida NBRC 102219.</title>
        <authorList>
            <person name="Hosoyama A."/>
            <person name="Uohara A."/>
            <person name="Ohji S."/>
            <person name="Ichikawa N."/>
        </authorList>
    </citation>
    <scope>NUCLEOTIDE SEQUENCE [LARGE SCALE GENOMIC DNA]</scope>
    <source>
        <strain evidence="3 6">NBRC 102219</strain>
    </source>
</reference>
<dbReference type="InterPro" id="IPR036526">
    <property type="entry name" value="C-N_Hydrolase_sf"/>
</dbReference>
<dbReference type="SUPFAM" id="SSF56317">
    <property type="entry name" value="Carbon-nitrogen hydrolase"/>
    <property type="match status" value="1"/>
</dbReference>
<feature type="domain" description="CN hydrolase" evidence="2">
    <location>
        <begin position="1"/>
        <end position="235"/>
    </location>
</feature>
<gene>
    <name evidence="3" type="ORF">HCU01_20380</name>
    <name evidence="4" type="ORF">SAMN05660971_02881</name>
</gene>
<evidence type="ECO:0000259" key="2">
    <source>
        <dbReference type="PROSITE" id="PS50263"/>
    </source>
</evidence>
<dbReference type="InterPro" id="IPR003010">
    <property type="entry name" value="C-N_Hydrolase"/>
</dbReference>
<dbReference type="RefSeq" id="WP_073435921.1">
    <property type="nucleotide sequence ID" value="NZ_BJXU01000075.1"/>
</dbReference>
<name>A0A1M7IK68_9GAMM</name>
<keyword evidence="6" id="KW-1185">Reference proteome</keyword>
<evidence type="ECO:0000313" key="3">
    <source>
        <dbReference type="EMBL" id="GEN24089.1"/>
    </source>
</evidence>
<accession>A0A1M7IK68</accession>
<dbReference type="Gene3D" id="3.60.110.10">
    <property type="entry name" value="Carbon-nitrogen hydrolase"/>
    <property type="match status" value="1"/>
</dbReference>